<evidence type="ECO:0008006" key="5">
    <source>
        <dbReference type="Google" id="ProtNLM"/>
    </source>
</evidence>
<dbReference type="Proteomes" id="UP000070513">
    <property type="component" value="Unassembled WGS sequence"/>
</dbReference>
<keyword evidence="4" id="KW-1185">Reference proteome</keyword>
<dbReference type="EMBL" id="JBJXVJ010000001">
    <property type="protein sequence ID" value="MFN1216019.1"/>
    <property type="molecule type" value="Genomic_DNA"/>
</dbReference>
<comment type="caution">
    <text evidence="1">The sequence shown here is derived from an EMBL/GenBank/DDBJ whole genome shotgun (WGS) entry which is preliminary data.</text>
</comment>
<dbReference type="EMBL" id="LPUR01000001">
    <property type="protein sequence ID" value="KXH84641.1"/>
    <property type="molecule type" value="Genomic_DNA"/>
</dbReference>
<protein>
    <recommendedName>
        <fullName evidence="5">Carboxypeptidase-like regulatory domain-containing protein</fullName>
    </recommendedName>
</protein>
<reference evidence="2 4" key="4">
    <citation type="submission" date="2024-12" db="EMBL/GenBank/DDBJ databases">
        <title>Draft genome sequence of Chryseobacterium kwangjuense AG447.</title>
        <authorList>
            <person name="Cheptsov V.S."/>
            <person name="Belov A."/>
            <person name="Zavarzina A.G."/>
        </authorList>
    </citation>
    <scope>NUCLEOTIDE SEQUENCE [LARGE SCALE GENOMIC DNA]</scope>
    <source>
        <strain evidence="2 4">AG447</strain>
    </source>
</reference>
<dbReference type="OrthoDB" id="1220906at2"/>
<dbReference type="Proteomes" id="UP001634154">
    <property type="component" value="Unassembled WGS sequence"/>
</dbReference>
<evidence type="ECO:0000313" key="4">
    <source>
        <dbReference type="Proteomes" id="UP001634154"/>
    </source>
</evidence>
<reference evidence="1 3" key="3">
    <citation type="journal article" date="2016" name="Genome Announc.">
        <title>Draft Genome Sequence of a Biocontrol Rhizobacterium, Chryseobacterium kwangjuense Strain KJ1R5, Isolated from Pepper (Capsicum annuum).</title>
        <authorList>
            <person name="Jeong J.J."/>
            <person name="Park H."/>
            <person name="Park B.H."/>
            <person name="Mannaa M."/>
            <person name="Sang M.K."/>
            <person name="Choi I.G."/>
            <person name="Kim K.D."/>
        </authorList>
    </citation>
    <scope>NUCLEOTIDE SEQUENCE [LARGE SCALE GENOMIC DNA]</scope>
    <source>
        <strain evidence="1 3">KJ1R5</strain>
    </source>
</reference>
<name>A0A135WIB9_9FLAO</name>
<sequence length="382" mass="44714">MKYFSLFALFLFGFFSAQKLKVIDAESGKPVSQARIILHNQIVYTNEDGFAPVSADASGFEVKASGYQKKNVSVFNSVIKLVPLYWNVGEVKIVSVDIKKLFQDVHKNYQKRYYNEPSLYDVVYKEKKSDNNQLYFLVIAEAKLWSKSNHYNYSDGRHKNYDEILQMQLNNVKYLRNIKSDTIFTTGNKEFSHEYMGNYFFNFELNRTLGHIKNGDSKYSGKMIFEEGDEQLITFKIKSGVGIEMKGEFRYNKTDKVITYFEIHYLQSGYPPIRRQTAEGIGYDYQLGDASLIFDFYRKDGMYLPALTRFEADKYSAFYLGKKHERKFSREIIYNTFKKSDEQGLSQKMDFSKNIWENIPTKEDKSETILLSAEEQAFVHEK</sequence>
<organism evidence="1 3">
    <name type="scientific">Chryseobacterium kwangjuense</name>
    <dbReference type="NCBI Taxonomy" id="267125"/>
    <lineage>
        <taxon>Bacteria</taxon>
        <taxon>Pseudomonadati</taxon>
        <taxon>Bacteroidota</taxon>
        <taxon>Flavobacteriia</taxon>
        <taxon>Flavobacteriales</taxon>
        <taxon>Weeksellaceae</taxon>
        <taxon>Chryseobacterium group</taxon>
        <taxon>Chryseobacterium</taxon>
    </lineage>
</organism>
<dbReference type="RefSeq" id="WP_062647630.1">
    <property type="nucleotide sequence ID" value="NZ_JBJXVJ010000001.1"/>
</dbReference>
<gene>
    <name evidence="2" type="ORF">ACKW6Q_03435</name>
    <name evidence="1" type="ORF">AU378_02440</name>
</gene>
<evidence type="ECO:0000313" key="1">
    <source>
        <dbReference type="EMBL" id="KXH84641.1"/>
    </source>
</evidence>
<accession>A0A135WIB9</accession>
<reference evidence="3" key="1">
    <citation type="submission" date="2015-12" db="EMBL/GenBank/DDBJ databases">
        <title>Genome sequence of a biocontrol rhizobacterium Chryseobacterium kwangjuense strain KJ1R5 isolated from pepper (Capsicum annuum L.).</title>
        <authorList>
            <person name="Jeong J.-J."/>
            <person name="Park H."/>
            <person name="Mannaa M."/>
            <person name="Sang M.K."/>
            <person name="Choi I.-G."/>
            <person name="Kim K.D."/>
        </authorList>
    </citation>
    <scope>NUCLEOTIDE SEQUENCE [LARGE SCALE GENOMIC DNA]</scope>
    <source>
        <strain evidence="3">KJ1R5</strain>
    </source>
</reference>
<dbReference type="AlphaFoldDB" id="A0A135WIB9"/>
<proteinExistence type="predicted"/>
<evidence type="ECO:0000313" key="3">
    <source>
        <dbReference type="Proteomes" id="UP000070513"/>
    </source>
</evidence>
<reference evidence="1" key="2">
    <citation type="submission" date="2015-12" db="EMBL/GenBank/DDBJ databases">
        <authorList>
            <person name="Shamseldin A."/>
            <person name="Moawad H."/>
            <person name="Abd El-Rahim W.M."/>
            <person name="Sadowsky M.J."/>
        </authorList>
    </citation>
    <scope>NUCLEOTIDE SEQUENCE</scope>
    <source>
        <strain evidence="1">KJ1R5</strain>
    </source>
</reference>
<evidence type="ECO:0000313" key="2">
    <source>
        <dbReference type="EMBL" id="MFN1216019.1"/>
    </source>
</evidence>